<organism evidence="9 10">
    <name type="scientific">Rhododendron griersonianum</name>
    <dbReference type="NCBI Taxonomy" id="479676"/>
    <lineage>
        <taxon>Eukaryota</taxon>
        <taxon>Viridiplantae</taxon>
        <taxon>Streptophyta</taxon>
        <taxon>Embryophyta</taxon>
        <taxon>Tracheophyta</taxon>
        <taxon>Spermatophyta</taxon>
        <taxon>Magnoliopsida</taxon>
        <taxon>eudicotyledons</taxon>
        <taxon>Gunneridae</taxon>
        <taxon>Pentapetalae</taxon>
        <taxon>asterids</taxon>
        <taxon>Ericales</taxon>
        <taxon>Ericaceae</taxon>
        <taxon>Ericoideae</taxon>
        <taxon>Rhodoreae</taxon>
        <taxon>Rhododendron</taxon>
    </lineage>
</organism>
<dbReference type="SUPFAM" id="SSF56784">
    <property type="entry name" value="HAD-like"/>
    <property type="match status" value="1"/>
</dbReference>
<proteinExistence type="predicted"/>
<dbReference type="Pfam" id="PF01687">
    <property type="entry name" value="Flavokinase"/>
    <property type="match status" value="1"/>
</dbReference>
<keyword evidence="6" id="KW-0547">Nucleotide-binding</keyword>
<accession>A0AAV6HIS3</accession>
<dbReference type="InterPro" id="IPR023198">
    <property type="entry name" value="PGP-like_dom2"/>
</dbReference>
<keyword evidence="4" id="KW-0288">FMN</keyword>
<name>A0AAV6HIS3_9ERIC</name>
<dbReference type="Pfam" id="PF00702">
    <property type="entry name" value="Hydrolase"/>
    <property type="match status" value="1"/>
</dbReference>
<dbReference type="SUPFAM" id="SSF82114">
    <property type="entry name" value="Riboflavin kinase-like"/>
    <property type="match status" value="1"/>
</dbReference>
<dbReference type="SFLD" id="SFLDG01129">
    <property type="entry name" value="C1.5:_HAD__Beta-PGM__Phosphata"/>
    <property type="match status" value="1"/>
</dbReference>
<dbReference type="EMBL" id="JACTNZ010000028">
    <property type="protein sequence ID" value="KAG5512963.1"/>
    <property type="molecule type" value="Genomic_DNA"/>
</dbReference>
<keyword evidence="3" id="KW-0285">Flavoprotein</keyword>
<dbReference type="InterPro" id="IPR023214">
    <property type="entry name" value="HAD_sf"/>
</dbReference>
<evidence type="ECO:0000256" key="1">
    <source>
        <dbReference type="ARBA" id="ARBA00005201"/>
    </source>
</evidence>
<dbReference type="InterPro" id="IPR006439">
    <property type="entry name" value="HAD-SF_hydro_IA"/>
</dbReference>
<dbReference type="GO" id="GO:0008531">
    <property type="term" value="F:riboflavin kinase activity"/>
    <property type="evidence" value="ECO:0007669"/>
    <property type="project" value="UniProtKB-EC"/>
</dbReference>
<dbReference type="GO" id="GO:0009231">
    <property type="term" value="P:riboflavin biosynthetic process"/>
    <property type="evidence" value="ECO:0007669"/>
    <property type="project" value="InterPro"/>
</dbReference>
<dbReference type="InterPro" id="IPR015865">
    <property type="entry name" value="Riboflavin_kinase_bac/euk"/>
</dbReference>
<dbReference type="Gene3D" id="2.40.30.30">
    <property type="entry name" value="Riboflavin kinase-like"/>
    <property type="match status" value="1"/>
</dbReference>
<dbReference type="Gene3D" id="3.40.50.1000">
    <property type="entry name" value="HAD superfamily/HAD-like"/>
    <property type="match status" value="1"/>
</dbReference>
<dbReference type="InterPro" id="IPR036412">
    <property type="entry name" value="HAD-like_sf"/>
</dbReference>
<evidence type="ECO:0000256" key="6">
    <source>
        <dbReference type="ARBA" id="ARBA00022741"/>
    </source>
</evidence>
<evidence type="ECO:0000256" key="4">
    <source>
        <dbReference type="ARBA" id="ARBA00022643"/>
    </source>
</evidence>
<dbReference type="PANTHER" id="PTHR18901:SF44">
    <property type="entry name" value="OS01G0757900 PROTEIN"/>
    <property type="match status" value="1"/>
</dbReference>
<evidence type="ECO:0000256" key="2">
    <source>
        <dbReference type="ARBA" id="ARBA00012105"/>
    </source>
</evidence>
<dbReference type="PRINTS" id="PR00413">
    <property type="entry name" value="HADHALOGNASE"/>
</dbReference>
<evidence type="ECO:0000256" key="3">
    <source>
        <dbReference type="ARBA" id="ARBA00022630"/>
    </source>
</evidence>
<dbReference type="FunFam" id="1.10.150.240:FF:000001">
    <property type="entry name" value="Haloacid dehalogenase-like hydrolase domain"/>
    <property type="match status" value="1"/>
</dbReference>
<evidence type="ECO:0000259" key="8">
    <source>
        <dbReference type="Pfam" id="PF01687"/>
    </source>
</evidence>
<keyword evidence="7" id="KW-0067">ATP-binding</keyword>
<evidence type="ECO:0000256" key="5">
    <source>
        <dbReference type="ARBA" id="ARBA00022679"/>
    </source>
</evidence>
<dbReference type="AlphaFoldDB" id="A0AAV6HIS3"/>
<evidence type="ECO:0000313" key="9">
    <source>
        <dbReference type="EMBL" id="KAG5512963.1"/>
    </source>
</evidence>
<dbReference type="Proteomes" id="UP000823749">
    <property type="component" value="Unassembled WGS sequence"/>
</dbReference>
<comment type="caution">
    <text evidence="9">The sequence shown here is derived from an EMBL/GenBank/DDBJ whole genome shotgun (WGS) entry which is preliminary data.</text>
</comment>
<dbReference type="PANTHER" id="PTHR18901">
    <property type="entry name" value="2-DEOXYGLUCOSE-6-PHOSPHATE PHOSPHATASE 2"/>
    <property type="match status" value="1"/>
</dbReference>
<dbReference type="GO" id="GO:0006114">
    <property type="term" value="P:glycerol biosynthetic process"/>
    <property type="evidence" value="ECO:0007669"/>
    <property type="project" value="TreeGrafter"/>
</dbReference>
<gene>
    <name evidence="9" type="ORF">RHGRI_038632</name>
</gene>
<protein>
    <recommendedName>
        <fullName evidence="2">riboflavin kinase</fullName>
        <ecNumber evidence="2">2.7.1.26</ecNumber>
    </recommendedName>
</protein>
<sequence>MPCLLYFNNTPPVAKAGNQSLSLSLSLNLLNLPPLWSFLRYQSTQPNCLIRNQFLGKILFKMPPSFSHIHKTKLGFPMNNFNCKTQNSEAPIAAVILDLDGTLLNTEQATKGILGEFLARYGKVLDREKEDKRLGMMHNESAISIVKDYELPITPDCYTQEIMPMYQEKWVHAKALPGVNRLIQHLHNRGVPFALASNSKRKNIDAKISHQQGWREHFAVILGSDQVNAGKPSPDLFLEAAKQMGVDPVHCLVIEDSLVGVKAAKAAGMKVVAVPSLQNAADQYSNADSVLHSLLELQPELWGLPAFDDWVGKALPIDEPFYLRGWYSKGLLCLSEDSEESALPDQLFGLFFGWVKFDAHEVFKVVASIGWDYGCCTCKRKFLIHLLDISNEHISEQEVQILLVGYIRGLSKEENKAIDTEIPEQDKSVARVSLDLPEFTRHKSMLLFPEASLADDYAASDEKEYAFSD</sequence>
<dbReference type="GO" id="GO:0005524">
    <property type="term" value="F:ATP binding"/>
    <property type="evidence" value="ECO:0007669"/>
    <property type="project" value="UniProtKB-KW"/>
</dbReference>
<dbReference type="Gene3D" id="1.10.150.240">
    <property type="entry name" value="Putative phosphatase, domain 2"/>
    <property type="match status" value="1"/>
</dbReference>
<dbReference type="EC" id="2.7.1.26" evidence="2"/>
<feature type="domain" description="Riboflavin kinase" evidence="8">
    <location>
        <begin position="347"/>
        <end position="412"/>
    </location>
</feature>
<evidence type="ECO:0000313" key="10">
    <source>
        <dbReference type="Proteomes" id="UP000823749"/>
    </source>
</evidence>
<dbReference type="InterPro" id="IPR023465">
    <property type="entry name" value="Riboflavin_kinase_dom_sf"/>
</dbReference>
<dbReference type="FunFam" id="3.40.50.1000:FF:000119">
    <property type="entry name" value="Bifunctional riboflavin kinase/FMN phosphatase"/>
    <property type="match status" value="1"/>
</dbReference>
<evidence type="ECO:0000256" key="7">
    <source>
        <dbReference type="ARBA" id="ARBA00022840"/>
    </source>
</evidence>
<dbReference type="NCBIfam" id="TIGR01509">
    <property type="entry name" value="HAD-SF-IA-v3"/>
    <property type="match status" value="1"/>
</dbReference>
<keyword evidence="5" id="KW-0808">Transferase</keyword>
<dbReference type="GO" id="GO:0043136">
    <property type="term" value="F:sn-glycerol 3-phosphatase activity"/>
    <property type="evidence" value="ECO:0007669"/>
    <property type="project" value="TreeGrafter"/>
</dbReference>
<comment type="pathway">
    <text evidence="1">Cofactor biosynthesis; FMN biosynthesis; FMN from riboflavin (ATP route): step 1/1.</text>
</comment>
<dbReference type="SFLD" id="SFLDG01135">
    <property type="entry name" value="C1.5.6:_HAD__Beta-PGM__Phospha"/>
    <property type="match status" value="1"/>
</dbReference>
<dbReference type="SFLD" id="SFLDS00003">
    <property type="entry name" value="Haloacid_Dehalogenase"/>
    <property type="match status" value="1"/>
</dbReference>
<keyword evidence="10" id="KW-1185">Reference proteome</keyword>
<reference evidence="9" key="1">
    <citation type="submission" date="2020-08" db="EMBL/GenBank/DDBJ databases">
        <title>Plant Genome Project.</title>
        <authorList>
            <person name="Zhang R.-G."/>
        </authorList>
    </citation>
    <scope>NUCLEOTIDE SEQUENCE</scope>
    <source>
        <strain evidence="9">WSP0</strain>
        <tissue evidence="9">Leaf</tissue>
    </source>
</reference>